<organism evidence="1 2">
    <name type="scientific">Paenibacillus prosopidis</name>
    <dbReference type="NCBI Taxonomy" id="630520"/>
    <lineage>
        <taxon>Bacteria</taxon>
        <taxon>Bacillati</taxon>
        <taxon>Bacillota</taxon>
        <taxon>Bacilli</taxon>
        <taxon>Bacillales</taxon>
        <taxon>Paenibacillaceae</taxon>
        <taxon>Paenibacillus</taxon>
    </lineage>
</organism>
<dbReference type="OrthoDB" id="2617636at2"/>
<sequence length="135" mass="14616">MPITKIATVVSDPTDTWFSTSSRGDATAGAITGTPSATRGVVLDIGRVGSSWPELLFYPSVGAPNPAYVWNDNAPASPETLYFALPTYFFVASFEVVNYTTGGTISPAALQYIVELYDEYITDLRTVCKFSRKVN</sequence>
<dbReference type="Proteomes" id="UP000252415">
    <property type="component" value="Unassembled WGS sequence"/>
</dbReference>
<evidence type="ECO:0000313" key="2">
    <source>
        <dbReference type="Proteomes" id="UP000252415"/>
    </source>
</evidence>
<dbReference type="RefSeq" id="WP_114378406.1">
    <property type="nucleotide sequence ID" value="NZ_QPJD01000002.1"/>
</dbReference>
<proteinExistence type="predicted"/>
<dbReference type="AlphaFoldDB" id="A0A368WBU7"/>
<accession>A0A368WBU7</accession>
<name>A0A368WBU7_9BACL</name>
<protein>
    <submittedName>
        <fullName evidence="1">Uncharacterized protein</fullName>
    </submittedName>
</protein>
<reference evidence="1 2" key="1">
    <citation type="submission" date="2018-07" db="EMBL/GenBank/DDBJ databases">
        <title>Genomic Encyclopedia of Type Strains, Phase III (KMG-III): the genomes of soil and plant-associated and newly described type strains.</title>
        <authorList>
            <person name="Whitman W."/>
        </authorList>
    </citation>
    <scope>NUCLEOTIDE SEQUENCE [LARGE SCALE GENOMIC DNA]</scope>
    <source>
        <strain evidence="1 2">CECT 7506</strain>
    </source>
</reference>
<keyword evidence="2" id="KW-1185">Reference proteome</keyword>
<comment type="caution">
    <text evidence="1">The sequence shown here is derived from an EMBL/GenBank/DDBJ whole genome shotgun (WGS) entry which is preliminary data.</text>
</comment>
<evidence type="ECO:0000313" key="1">
    <source>
        <dbReference type="EMBL" id="RCW50887.1"/>
    </source>
</evidence>
<gene>
    <name evidence="1" type="ORF">DFP97_10279</name>
</gene>
<dbReference type="EMBL" id="QPJD01000002">
    <property type="protein sequence ID" value="RCW50887.1"/>
    <property type="molecule type" value="Genomic_DNA"/>
</dbReference>